<feature type="binding site" evidence="9">
    <location>
        <position position="49"/>
    </location>
    <ligand>
        <name>3-phosphoshikimate</name>
        <dbReference type="ChEBI" id="CHEBI:145989"/>
    </ligand>
</feature>
<dbReference type="NCBIfam" id="TIGR01356">
    <property type="entry name" value="aroA"/>
    <property type="match status" value="1"/>
</dbReference>
<keyword evidence="13" id="KW-1185">Reference proteome</keyword>
<dbReference type="GO" id="GO:0005737">
    <property type="term" value="C:cytoplasm"/>
    <property type="evidence" value="ECO:0007669"/>
    <property type="project" value="UniProtKB-SubCell"/>
</dbReference>
<name>A0A560ECQ1_9BRAD</name>
<dbReference type="OrthoDB" id="9809920at2"/>
<dbReference type="GO" id="GO:0009423">
    <property type="term" value="P:chorismate biosynthetic process"/>
    <property type="evidence" value="ECO:0007669"/>
    <property type="project" value="UniProtKB-UniRule"/>
</dbReference>
<comment type="subunit">
    <text evidence="9">Monomer.</text>
</comment>
<accession>A0A560ECQ1</accession>
<evidence type="ECO:0000256" key="1">
    <source>
        <dbReference type="ARBA" id="ARBA00002174"/>
    </source>
</evidence>
<dbReference type="EC" id="2.5.1.19" evidence="9"/>
<feature type="domain" description="Enolpyruvate transferase" evidence="11">
    <location>
        <begin position="34"/>
        <end position="455"/>
    </location>
</feature>
<dbReference type="InterPro" id="IPR013792">
    <property type="entry name" value="RNA3'P_cycl/enolpyr_Trfase_a/b"/>
</dbReference>
<dbReference type="FunFam" id="3.65.10.10:FF:000005">
    <property type="entry name" value="3-phosphoshikimate 1-carboxyvinyltransferase"/>
    <property type="match status" value="1"/>
</dbReference>
<dbReference type="HAMAP" id="MF_00210">
    <property type="entry name" value="EPSP_synth"/>
    <property type="match status" value="1"/>
</dbReference>
<feature type="binding site" evidence="9">
    <location>
        <position position="195"/>
    </location>
    <ligand>
        <name>3-phosphoshikimate</name>
        <dbReference type="ChEBI" id="CHEBI:145989"/>
    </ligand>
</feature>
<dbReference type="Pfam" id="PF00275">
    <property type="entry name" value="EPSP_synthase"/>
    <property type="match status" value="1"/>
</dbReference>
<comment type="caution">
    <text evidence="9">Lacks conserved residue(s) required for the propagation of feature annotation.</text>
</comment>
<feature type="binding site" evidence="9">
    <location>
        <position position="53"/>
    </location>
    <ligand>
        <name>3-phosphoshikimate</name>
        <dbReference type="ChEBI" id="CHEBI:145989"/>
    </ligand>
</feature>
<evidence type="ECO:0000313" key="12">
    <source>
        <dbReference type="EMBL" id="TWB07090.1"/>
    </source>
</evidence>
<evidence type="ECO:0000256" key="5">
    <source>
        <dbReference type="ARBA" id="ARBA00022605"/>
    </source>
</evidence>
<feature type="binding site" evidence="9">
    <location>
        <position position="121"/>
    </location>
    <ligand>
        <name>phosphoenolpyruvate</name>
        <dbReference type="ChEBI" id="CHEBI:58702"/>
    </ligand>
</feature>
<dbReference type="GO" id="GO:0003866">
    <property type="term" value="F:3-phosphoshikimate 1-carboxyvinyltransferase activity"/>
    <property type="evidence" value="ECO:0007669"/>
    <property type="project" value="UniProtKB-UniRule"/>
</dbReference>
<organism evidence="12 13">
    <name type="scientific">Bradyrhizobium stylosanthis</name>
    <dbReference type="NCBI Taxonomy" id="1803665"/>
    <lineage>
        <taxon>Bacteria</taxon>
        <taxon>Pseudomonadati</taxon>
        <taxon>Pseudomonadota</taxon>
        <taxon>Alphaproteobacteria</taxon>
        <taxon>Hyphomicrobiales</taxon>
        <taxon>Nitrobacteraceae</taxon>
        <taxon>Bradyrhizobium</taxon>
    </lineage>
</organism>
<comment type="function">
    <text evidence="1 9">Catalyzes the transfer of the enolpyruvyl moiety of phosphoenolpyruvate (PEP) to the 5-hydroxyl of shikimate-3-phosphate (S3P) to produce enolpyruvyl shikimate-3-phosphate and inorganic phosphate.</text>
</comment>
<comment type="catalytic activity">
    <reaction evidence="8">
        <text>3-phosphoshikimate + phosphoenolpyruvate = 5-O-(1-carboxyvinyl)-3-phosphoshikimate + phosphate</text>
        <dbReference type="Rhea" id="RHEA:21256"/>
        <dbReference type="ChEBI" id="CHEBI:43474"/>
        <dbReference type="ChEBI" id="CHEBI:57701"/>
        <dbReference type="ChEBI" id="CHEBI:58702"/>
        <dbReference type="ChEBI" id="CHEBI:145989"/>
        <dbReference type="EC" id="2.5.1.19"/>
    </reaction>
    <physiologicalReaction direction="left-to-right" evidence="8">
        <dbReference type="Rhea" id="RHEA:21257"/>
    </physiologicalReaction>
</comment>
<feature type="binding site" evidence="9">
    <location>
        <position position="48"/>
    </location>
    <ligand>
        <name>phosphoenolpyruvate</name>
        <dbReference type="ChEBI" id="CHEBI:58702"/>
    </ligand>
</feature>
<dbReference type="Gene3D" id="3.65.10.10">
    <property type="entry name" value="Enolpyruvate transferase domain"/>
    <property type="match status" value="2"/>
</dbReference>
<feature type="binding site" evidence="9">
    <location>
        <position position="422"/>
    </location>
    <ligand>
        <name>phosphoenolpyruvate</name>
        <dbReference type="ChEBI" id="CHEBI:58702"/>
    </ligand>
</feature>
<dbReference type="Proteomes" id="UP000319949">
    <property type="component" value="Unassembled WGS sequence"/>
</dbReference>
<feature type="binding site" evidence="9">
    <location>
        <position position="197"/>
    </location>
    <ligand>
        <name>phosphoenolpyruvate</name>
        <dbReference type="ChEBI" id="CHEBI:58702"/>
    </ligand>
</feature>
<dbReference type="EMBL" id="VITK01000001">
    <property type="protein sequence ID" value="TWB07090.1"/>
    <property type="molecule type" value="Genomic_DNA"/>
</dbReference>
<feature type="binding site" evidence="9">
    <location>
        <position position="149"/>
    </location>
    <ligand>
        <name>phosphoenolpyruvate</name>
        <dbReference type="ChEBI" id="CHEBI:58702"/>
    </ligand>
</feature>
<feature type="active site" description="Proton acceptor" evidence="9">
    <location>
        <position position="348"/>
    </location>
</feature>
<dbReference type="InterPro" id="IPR023193">
    <property type="entry name" value="EPSP_synthase_CS"/>
</dbReference>
<evidence type="ECO:0000313" key="13">
    <source>
        <dbReference type="Proteomes" id="UP000319949"/>
    </source>
</evidence>
<feature type="binding site" evidence="9">
    <location>
        <position position="375"/>
    </location>
    <ligand>
        <name>3-phosphoshikimate</name>
        <dbReference type="ChEBI" id="CHEBI:145989"/>
    </ligand>
</feature>
<evidence type="ECO:0000256" key="6">
    <source>
        <dbReference type="ARBA" id="ARBA00022679"/>
    </source>
</evidence>
<feature type="binding site" evidence="9">
    <location>
        <position position="197"/>
    </location>
    <ligand>
        <name>3-phosphoshikimate</name>
        <dbReference type="ChEBI" id="CHEBI:145989"/>
    </ligand>
</feature>
<dbReference type="SUPFAM" id="SSF55205">
    <property type="entry name" value="EPT/RTPC-like"/>
    <property type="match status" value="1"/>
</dbReference>
<evidence type="ECO:0000256" key="7">
    <source>
        <dbReference type="ARBA" id="ARBA00023141"/>
    </source>
</evidence>
<dbReference type="GO" id="GO:0008652">
    <property type="term" value="P:amino acid biosynthetic process"/>
    <property type="evidence" value="ECO:0007669"/>
    <property type="project" value="UniProtKB-KW"/>
</dbReference>
<feature type="region of interest" description="Disordered" evidence="10">
    <location>
        <begin position="18"/>
        <end position="43"/>
    </location>
</feature>
<dbReference type="PROSITE" id="PS00885">
    <property type="entry name" value="EPSP_SYNTHASE_2"/>
    <property type="match status" value="1"/>
</dbReference>
<dbReference type="PANTHER" id="PTHR21090">
    <property type="entry name" value="AROM/DEHYDROQUINATE SYNTHASE"/>
    <property type="match status" value="1"/>
</dbReference>
<keyword evidence="4 9" id="KW-0963">Cytoplasm</keyword>
<feature type="binding site" evidence="9">
    <location>
        <position position="379"/>
    </location>
    <ligand>
        <name>phosphoenolpyruvate</name>
        <dbReference type="ChEBI" id="CHEBI:58702"/>
    </ligand>
</feature>
<keyword evidence="7 9" id="KW-0057">Aromatic amino acid biosynthesis</keyword>
<evidence type="ECO:0000256" key="10">
    <source>
        <dbReference type="SAM" id="MobiDB-lite"/>
    </source>
</evidence>
<dbReference type="InterPro" id="IPR001986">
    <property type="entry name" value="Enolpyruvate_Tfrase_dom"/>
</dbReference>
<dbReference type="PIRSF" id="PIRSF000505">
    <property type="entry name" value="EPSPS"/>
    <property type="match status" value="1"/>
</dbReference>
<feature type="binding site" evidence="9">
    <location>
        <position position="48"/>
    </location>
    <ligand>
        <name>3-phosphoshikimate</name>
        <dbReference type="ChEBI" id="CHEBI:145989"/>
    </ligand>
</feature>
<gene>
    <name evidence="9" type="primary">aroA</name>
    <name evidence="12" type="ORF">FBZ96_101906</name>
</gene>
<feature type="binding site" evidence="9">
    <location>
        <position position="348"/>
    </location>
    <ligand>
        <name>3-phosphoshikimate</name>
        <dbReference type="ChEBI" id="CHEBI:145989"/>
    </ligand>
</feature>
<dbReference type="STRING" id="1803665.GCA_001641335_03100"/>
<proteinExistence type="inferred from homology"/>
<dbReference type="GO" id="GO:0009073">
    <property type="term" value="P:aromatic amino acid family biosynthetic process"/>
    <property type="evidence" value="ECO:0007669"/>
    <property type="project" value="UniProtKB-KW"/>
</dbReference>
<dbReference type="UniPathway" id="UPA00053">
    <property type="reaction ID" value="UER00089"/>
</dbReference>
<dbReference type="InterPro" id="IPR006264">
    <property type="entry name" value="EPSP_synthase"/>
</dbReference>
<comment type="pathway">
    <text evidence="2 9">Metabolic intermediate biosynthesis; chorismate biosynthesis; chorismate from D-erythrose 4-phosphate and phosphoenolpyruvate: step 6/7.</text>
</comment>
<protein>
    <recommendedName>
        <fullName evidence="9">3-phosphoshikimate 1-carboxyvinyltransferase</fullName>
        <ecNumber evidence="9">2.5.1.19</ecNumber>
    </recommendedName>
    <alternativeName>
        <fullName evidence="9">5-enolpyruvylshikimate-3-phosphate synthase</fullName>
        <shortName evidence="9">EPSP synthase</shortName>
        <shortName evidence="9">EPSPS</shortName>
    </alternativeName>
</protein>
<evidence type="ECO:0000256" key="9">
    <source>
        <dbReference type="HAMAP-Rule" id="MF_00210"/>
    </source>
</evidence>
<comment type="caution">
    <text evidence="12">The sequence shown here is derived from an EMBL/GenBank/DDBJ whole genome shotgun (WGS) entry which is preliminary data.</text>
</comment>
<reference evidence="12 13" key="1">
    <citation type="submission" date="2019-06" db="EMBL/GenBank/DDBJ databases">
        <title>Genomic Encyclopedia of Type Strains, Phase IV (KMG-V): Genome sequencing to study the core and pangenomes of soil and plant-associated prokaryotes.</title>
        <authorList>
            <person name="Whitman W."/>
        </authorList>
    </citation>
    <scope>NUCLEOTIDE SEQUENCE [LARGE SCALE GENOMIC DNA]</scope>
    <source>
        <strain evidence="12 13">BR 510</strain>
    </source>
</reference>
<dbReference type="CDD" id="cd01556">
    <property type="entry name" value="EPSP_synthase"/>
    <property type="match status" value="1"/>
</dbReference>
<keyword evidence="6 9" id="KW-0808">Transferase</keyword>
<keyword evidence="5 9" id="KW-0028">Amino-acid biosynthesis</keyword>
<comment type="similarity">
    <text evidence="3 9">Belongs to the EPSP synthase family.</text>
</comment>
<dbReference type="PANTHER" id="PTHR21090:SF5">
    <property type="entry name" value="PENTAFUNCTIONAL AROM POLYPEPTIDE"/>
    <property type="match status" value="1"/>
</dbReference>
<evidence type="ECO:0000256" key="2">
    <source>
        <dbReference type="ARBA" id="ARBA00004811"/>
    </source>
</evidence>
<evidence type="ECO:0000256" key="4">
    <source>
        <dbReference type="ARBA" id="ARBA00022490"/>
    </source>
</evidence>
<dbReference type="FunFam" id="3.65.10.10:FF:000006">
    <property type="entry name" value="3-phosphoshikimate 1-carboxyvinyltransferase"/>
    <property type="match status" value="1"/>
</dbReference>
<evidence type="ECO:0000259" key="11">
    <source>
        <dbReference type="Pfam" id="PF00275"/>
    </source>
</evidence>
<dbReference type="PROSITE" id="PS00104">
    <property type="entry name" value="EPSP_SYNTHASE_1"/>
    <property type="match status" value="1"/>
</dbReference>
<dbReference type="InterPro" id="IPR036968">
    <property type="entry name" value="Enolpyruvate_Tfrase_sf"/>
</dbReference>
<evidence type="ECO:0000256" key="3">
    <source>
        <dbReference type="ARBA" id="ARBA00009948"/>
    </source>
</evidence>
<dbReference type="AlphaFoldDB" id="A0A560ECQ1"/>
<evidence type="ECO:0000256" key="8">
    <source>
        <dbReference type="ARBA" id="ARBA00044633"/>
    </source>
</evidence>
<sequence length="465" mass="48916">MWYLRASPMDASRGLSKDTILTHSDQPRPLQSRASGPLTGKVRVPGDKSISHRALILGALAVGETRISGLLEGEDVLNTAKSMQALGARVERTGDFAWKVNGVGVGGFAQPKAALDFGNSGTGCRLVMGAVAGCPISAVFDGDASLRSRPMRRILDPLEKMGAKVTSGSEGGRLPLTLQGARDPLPITYKTPVASAQIKSAVLLAGLAAPGTTTVIENEASRDHTELMLKHFGADITSVQESLHGRRITLVGQPELHGANVVVPADPSSAAFPIVAALIVEGSDVVLSDVMTNPLRTGLFTTLREMGASIEESDVRGDAGEPMAQLRVRASKLRGVEVPPERAPSMIDEYLVLAVAASFAEGTTIMRGLQELRVKESDRLEATAAMLRVNGVKVEISGDDLIVEGRGHVPGGGTVATHMDHRIAMSALVMGCASDQPVTVDDTAFIATSFPDFIPMMRSLGAEFS</sequence>
<comment type="subcellular location">
    <subcellularLocation>
        <location evidence="9">Cytoplasm</location>
    </subcellularLocation>
</comment>